<evidence type="ECO:0000256" key="11">
    <source>
        <dbReference type="ARBA" id="ARBA00023264"/>
    </source>
</evidence>
<keyword evidence="15" id="KW-1185">Reference proteome</keyword>
<keyword evidence="4" id="KW-0444">Lipid biosynthesis</keyword>
<keyword evidence="8" id="KW-0443">Lipid metabolism</keyword>
<sequence length="350" mass="39810">MVFDPPKSTRDPIFRERFLPFFHVNPPRTFWGQIWVVARTIFGAIFLLIPRVILSIPFYMLFFLTIALFGTKFDENNPTTNNWRRHVVLASSRFCARGILFCYGFMRIKIYGKKEALAAQRRLNLEGVVIPAVVCPHQSWQDILIVASEGCTSFVATAELKKRAMIGAAAKSWGMVFLDRYSKESRENVGALLMKRTHTPGTMPMVIFPEGVTHNGRQILSFKEGIFRTGVPIQPIALRYPHRYFNPVYTESGALWQMFRNLTQLYNCAEVHYLPLHVPTPEEVASPSLACAAVRQEFSQVMHLPLVDLSVGDRRLFQRVWEGKTTAAEALEEQTRLRTCLSSPAPGVAQ</sequence>
<dbReference type="PANTHER" id="PTHR23063:SF52">
    <property type="entry name" value="LYSOPHOSPHATIDYLCHOLINE ACYLTRANSFERASE"/>
    <property type="match status" value="1"/>
</dbReference>
<keyword evidence="5" id="KW-0808">Transferase</keyword>
<comment type="caution">
    <text evidence="14">The sequence shown here is derived from an EMBL/GenBank/DDBJ whole genome shotgun (WGS) entry which is preliminary data.</text>
</comment>
<keyword evidence="10" id="KW-0594">Phospholipid biosynthesis</keyword>
<comment type="pathway">
    <text evidence="2">Lipid metabolism.</text>
</comment>
<dbReference type="PANTHER" id="PTHR23063">
    <property type="entry name" value="PHOSPHOLIPID ACYLTRANSFERASE"/>
    <property type="match status" value="1"/>
</dbReference>
<evidence type="ECO:0000256" key="3">
    <source>
        <dbReference type="ARBA" id="ARBA00008655"/>
    </source>
</evidence>
<dbReference type="SUPFAM" id="SSF69593">
    <property type="entry name" value="Glycerol-3-phosphate (1)-acyltransferase"/>
    <property type="match status" value="1"/>
</dbReference>
<evidence type="ECO:0000256" key="5">
    <source>
        <dbReference type="ARBA" id="ARBA00022679"/>
    </source>
</evidence>
<keyword evidence="6" id="KW-0812">Transmembrane</keyword>
<evidence type="ECO:0000256" key="10">
    <source>
        <dbReference type="ARBA" id="ARBA00023209"/>
    </source>
</evidence>
<evidence type="ECO:0000256" key="1">
    <source>
        <dbReference type="ARBA" id="ARBA00004370"/>
    </source>
</evidence>
<comment type="subcellular location">
    <subcellularLocation>
        <location evidence="1">Membrane</location>
    </subcellularLocation>
</comment>
<evidence type="ECO:0000256" key="12">
    <source>
        <dbReference type="ARBA" id="ARBA00023315"/>
    </source>
</evidence>
<evidence type="ECO:0000313" key="14">
    <source>
        <dbReference type="EMBL" id="KAJ4462699.1"/>
    </source>
</evidence>
<accession>A0ABQ8UU98</accession>
<evidence type="ECO:0000256" key="6">
    <source>
        <dbReference type="ARBA" id="ARBA00022692"/>
    </source>
</evidence>
<comment type="similarity">
    <text evidence="3">Belongs to the 1-acyl-sn-glycerol-3-phosphate acyltransferase family.</text>
</comment>
<dbReference type="GO" id="GO:0016746">
    <property type="term" value="F:acyltransferase activity"/>
    <property type="evidence" value="ECO:0007669"/>
    <property type="project" value="UniProtKB-KW"/>
</dbReference>
<evidence type="ECO:0000256" key="8">
    <source>
        <dbReference type="ARBA" id="ARBA00023098"/>
    </source>
</evidence>
<feature type="domain" description="Phospholipid/glycerol acyltransferase" evidence="13">
    <location>
        <begin position="131"/>
        <end position="241"/>
    </location>
</feature>
<reference evidence="14" key="1">
    <citation type="journal article" date="2022" name="bioRxiv">
        <title>Genomics of Preaxostyla Flagellates Illuminates Evolutionary Transitions and the Path Towards Mitochondrial Loss.</title>
        <authorList>
            <person name="Novak L.V.F."/>
            <person name="Treitli S.C."/>
            <person name="Pyrih J."/>
            <person name="Halakuc P."/>
            <person name="Pipaliya S.V."/>
            <person name="Vacek V."/>
            <person name="Brzon O."/>
            <person name="Soukal P."/>
            <person name="Eme L."/>
            <person name="Dacks J.B."/>
            <person name="Karnkowska A."/>
            <person name="Elias M."/>
            <person name="Hampl V."/>
        </authorList>
    </citation>
    <scope>NUCLEOTIDE SEQUENCE</scope>
    <source>
        <strain evidence="14">RCP-MX</strain>
    </source>
</reference>
<dbReference type="InterPro" id="IPR002123">
    <property type="entry name" value="Plipid/glycerol_acylTrfase"/>
</dbReference>
<proteinExistence type="inferred from homology"/>
<dbReference type="InterPro" id="IPR045252">
    <property type="entry name" value="LPCAT1-like"/>
</dbReference>
<gene>
    <name evidence="14" type="ORF">PAPYR_711</name>
</gene>
<name>A0ABQ8UU98_9EUKA</name>
<evidence type="ECO:0000256" key="4">
    <source>
        <dbReference type="ARBA" id="ARBA00022516"/>
    </source>
</evidence>
<evidence type="ECO:0000259" key="13">
    <source>
        <dbReference type="SMART" id="SM00563"/>
    </source>
</evidence>
<evidence type="ECO:0000313" key="15">
    <source>
        <dbReference type="Proteomes" id="UP001141327"/>
    </source>
</evidence>
<evidence type="ECO:0000256" key="9">
    <source>
        <dbReference type="ARBA" id="ARBA00023136"/>
    </source>
</evidence>
<keyword evidence="7" id="KW-1133">Transmembrane helix</keyword>
<dbReference type="EMBL" id="JAPMOS010000002">
    <property type="protein sequence ID" value="KAJ4462699.1"/>
    <property type="molecule type" value="Genomic_DNA"/>
</dbReference>
<evidence type="ECO:0000256" key="7">
    <source>
        <dbReference type="ARBA" id="ARBA00022989"/>
    </source>
</evidence>
<protein>
    <submittedName>
        <fullName evidence="14">Lysophosphatidylcholine acyltransferase 2</fullName>
    </submittedName>
</protein>
<dbReference type="SMART" id="SM00563">
    <property type="entry name" value="PlsC"/>
    <property type="match status" value="1"/>
</dbReference>
<keyword evidence="11" id="KW-1208">Phospholipid metabolism</keyword>
<dbReference type="Proteomes" id="UP001141327">
    <property type="component" value="Unassembled WGS sequence"/>
</dbReference>
<keyword evidence="12 14" id="KW-0012">Acyltransferase</keyword>
<keyword evidence="9" id="KW-0472">Membrane</keyword>
<dbReference type="CDD" id="cd07991">
    <property type="entry name" value="LPLAT_LPCAT1-like"/>
    <property type="match status" value="1"/>
</dbReference>
<dbReference type="Pfam" id="PF01553">
    <property type="entry name" value="Acyltransferase"/>
    <property type="match status" value="1"/>
</dbReference>
<organism evidence="14 15">
    <name type="scientific">Paratrimastix pyriformis</name>
    <dbReference type="NCBI Taxonomy" id="342808"/>
    <lineage>
        <taxon>Eukaryota</taxon>
        <taxon>Metamonada</taxon>
        <taxon>Preaxostyla</taxon>
        <taxon>Paratrimastigidae</taxon>
        <taxon>Paratrimastix</taxon>
    </lineage>
</organism>
<evidence type="ECO:0000256" key="2">
    <source>
        <dbReference type="ARBA" id="ARBA00005189"/>
    </source>
</evidence>